<evidence type="ECO:0000313" key="6">
    <source>
        <dbReference type="Proteomes" id="UP000501069"/>
    </source>
</evidence>
<dbReference type="GeneID" id="57961549"/>
<evidence type="ECO:0000313" key="5">
    <source>
        <dbReference type="Proteomes" id="UP000315200"/>
    </source>
</evidence>
<gene>
    <name evidence="2" type="ORF">Ccl03g_11730</name>
    <name evidence="4" type="ORF">FOC47_10295</name>
    <name evidence="3" type="ORF">G5B26_20835</name>
</gene>
<organism evidence="2 5">
    <name type="scientific">Enterocloster clostridioformis</name>
    <dbReference type="NCBI Taxonomy" id="1531"/>
    <lineage>
        <taxon>Bacteria</taxon>
        <taxon>Bacillati</taxon>
        <taxon>Bacillota</taxon>
        <taxon>Clostridia</taxon>
        <taxon>Lachnospirales</taxon>
        <taxon>Lachnospiraceae</taxon>
        <taxon>Enterocloster</taxon>
    </lineage>
</organism>
<reference evidence="3" key="4">
    <citation type="submission" date="2020-02" db="EMBL/GenBank/DDBJ databases">
        <authorList>
            <person name="Littmann E."/>
            <person name="Sorbara M."/>
        </authorList>
    </citation>
    <scope>NUCLEOTIDE SEQUENCE</scope>
    <source>
        <strain evidence="3">MSK.2.26</strain>
    </source>
</reference>
<evidence type="ECO:0000313" key="7">
    <source>
        <dbReference type="Proteomes" id="UP000719916"/>
    </source>
</evidence>
<dbReference type="Gene3D" id="3.10.20.480">
    <property type="entry name" value="Antirestriction protein ArdA, domain 1"/>
    <property type="match status" value="1"/>
</dbReference>
<reference evidence="2 5" key="1">
    <citation type="submission" date="2019-06" db="EMBL/GenBank/DDBJ databases">
        <title>Draft genome sequence of [Clostridium] clostridioforme NBRC 113352.</title>
        <authorList>
            <person name="Miura T."/>
            <person name="Furukawa M."/>
            <person name="Shimamura M."/>
            <person name="Ohyama Y."/>
            <person name="Yamazoe A."/>
            <person name="Kawasaki H."/>
        </authorList>
    </citation>
    <scope>NUCLEOTIDE SEQUENCE [LARGE SCALE GENOMIC DNA]</scope>
    <source>
        <strain evidence="2 5">NBRC 113352</strain>
    </source>
</reference>
<evidence type="ECO:0000256" key="1">
    <source>
        <dbReference type="SAM" id="MobiDB-lite"/>
    </source>
</evidence>
<dbReference type="EMBL" id="JAAISW010000050">
    <property type="protein sequence ID" value="NSJ45964.1"/>
    <property type="molecule type" value="Genomic_DNA"/>
</dbReference>
<name>A0A829WDS0_9FIRM</name>
<proteinExistence type="predicted"/>
<evidence type="ECO:0000313" key="3">
    <source>
        <dbReference type="EMBL" id="NSJ45964.1"/>
    </source>
</evidence>
<dbReference type="Proteomes" id="UP000501069">
    <property type="component" value="Chromosome"/>
</dbReference>
<dbReference type="EMBL" id="CP050964">
    <property type="protein sequence ID" value="QIX90910.1"/>
    <property type="molecule type" value="Genomic_DNA"/>
</dbReference>
<dbReference type="Proteomes" id="UP000719916">
    <property type="component" value="Unassembled WGS sequence"/>
</dbReference>
<feature type="region of interest" description="Disordered" evidence="1">
    <location>
        <begin position="213"/>
        <end position="232"/>
    </location>
</feature>
<dbReference type="InterPro" id="IPR009899">
    <property type="entry name" value="ArdA"/>
</dbReference>
<dbReference type="RefSeq" id="WP_002588267.1">
    <property type="nucleotide sequence ID" value="NZ_BJLB01000001.1"/>
</dbReference>
<protein>
    <submittedName>
        <fullName evidence="3">Antirestriction protein ArdA</fullName>
    </submittedName>
</protein>
<dbReference type="Pfam" id="PF07275">
    <property type="entry name" value="ArdA"/>
    <property type="match status" value="1"/>
</dbReference>
<dbReference type="Proteomes" id="UP000315200">
    <property type="component" value="Unassembled WGS sequence"/>
</dbReference>
<sequence length="232" mass="26005">MISAYISNIGKYNEGVLAVEPLRLPATTEEVQAVLSKIGVDGVRYEEIHIVDYETDVAGLRAHLGENESIDELNYLACLLGEMDSGEMKKFEAAVALGEYAGSVKDLINLTQNLDCYDFYPDVKTPEELGRCFIDEFGSLNVPEDIKGYFDYEAYGRDLFLNSTSDFTDGGYIENNQSSFIEHYDGDKVPEEYQIFSYPVEPRRSILEALKKYREAPPPEHGGGKAAAHEER</sequence>
<dbReference type="AlphaFoldDB" id="A0A829WDS0"/>
<reference evidence="3 7" key="3">
    <citation type="journal article" date="2020" name="Cell Host Microbe">
        <title>Functional and Genomic Variation between Human-Derived Isolates of Lachnospiraceae Reveals Inter- and Intra-Species Diversity.</title>
        <authorList>
            <person name="Sorbara M.T."/>
            <person name="Littmann E.R."/>
            <person name="Fontana E."/>
            <person name="Moody T.U."/>
            <person name="Kohout C.E."/>
            <person name="Gjonbalaj M."/>
            <person name="Eaton V."/>
            <person name="Seok R."/>
            <person name="Leiner I.M."/>
            <person name="Pamer E.G."/>
        </authorList>
    </citation>
    <scope>NUCLEOTIDE SEQUENCE [LARGE SCALE GENOMIC DNA]</scope>
    <source>
        <strain evidence="3 7">MSK.2.26</strain>
    </source>
</reference>
<accession>A0A829WDS0</accession>
<dbReference type="InterPro" id="IPR041895">
    <property type="entry name" value="ArdA_dom1"/>
</dbReference>
<evidence type="ECO:0000313" key="2">
    <source>
        <dbReference type="EMBL" id="GEA35460.1"/>
    </source>
</evidence>
<dbReference type="Gene3D" id="1.10.10.1190">
    <property type="entry name" value="Antirestriction protein ArdA, domain 3"/>
    <property type="match status" value="1"/>
</dbReference>
<dbReference type="EMBL" id="BJLB01000001">
    <property type="protein sequence ID" value="GEA35460.1"/>
    <property type="molecule type" value="Genomic_DNA"/>
</dbReference>
<reference evidence="4 6" key="2">
    <citation type="submission" date="2019-11" db="EMBL/GenBank/DDBJ databases">
        <title>FDA dAtabase for Regulatory Grade micrObial Sequences (FDA-ARGOS): Supporting development and validation of Infectious Disease Dx tests.</title>
        <authorList>
            <person name="Turner S."/>
            <person name="Byrd R."/>
            <person name="Tallon L."/>
            <person name="Sadzewicz L."/>
            <person name="Vavikolanu K."/>
            <person name="Mehta A."/>
            <person name="Aluvathingal J."/>
            <person name="Nadendla S."/>
            <person name="Myers T."/>
            <person name="Yan Y."/>
            <person name="Sichtig H."/>
        </authorList>
    </citation>
    <scope>NUCLEOTIDE SEQUENCE [LARGE SCALE GENOMIC DNA]</scope>
    <source>
        <strain evidence="4 6">FDAARGOS_739</strain>
    </source>
</reference>
<evidence type="ECO:0000313" key="4">
    <source>
        <dbReference type="EMBL" id="QIX90910.1"/>
    </source>
</evidence>
<dbReference type="InterPro" id="IPR041893">
    <property type="entry name" value="ArdA_dom3"/>
</dbReference>